<protein>
    <recommendedName>
        <fullName evidence="5">Glycosyltransferase family 25 protein</fullName>
    </recommendedName>
</protein>
<evidence type="ECO:0000313" key="4">
    <source>
        <dbReference type="Proteomes" id="UP000268162"/>
    </source>
</evidence>
<dbReference type="AlphaFoldDB" id="A0A4P9ZJR0"/>
<dbReference type="Proteomes" id="UP000268162">
    <property type="component" value="Unassembled WGS sequence"/>
</dbReference>
<evidence type="ECO:0000256" key="2">
    <source>
        <dbReference type="SAM" id="Phobius"/>
    </source>
</evidence>
<accession>A0A4P9ZJR0</accession>
<evidence type="ECO:0008006" key="5">
    <source>
        <dbReference type="Google" id="ProtNLM"/>
    </source>
</evidence>
<dbReference type="EMBL" id="ML003860">
    <property type="protein sequence ID" value="RKP33454.1"/>
    <property type="molecule type" value="Genomic_DNA"/>
</dbReference>
<keyword evidence="2" id="KW-0812">Transmembrane</keyword>
<keyword evidence="2" id="KW-1133">Transmembrane helix</keyword>
<reference evidence="4" key="1">
    <citation type="journal article" date="2018" name="Nat. Microbiol.">
        <title>Leveraging single-cell genomics to expand the fungal tree of life.</title>
        <authorList>
            <person name="Ahrendt S.R."/>
            <person name="Quandt C.A."/>
            <person name="Ciobanu D."/>
            <person name="Clum A."/>
            <person name="Salamov A."/>
            <person name="Andreopoulos B."/>
            <person name="Cheng J.F."/>
            <person name="Woyke T."/>
            <person name="Pelin A."/>
            <person name="Henrissat B."/>
            <person name="Reynolds N.K."/>
            <person name="Benny G.L."/>
            <person name="Smith M.E."/>
            <person name="James T.Y."/>
            <person name="Grigoriev I.V."/>
        </authorList>
    </citation>
    <scope>NUCLEOTIDE SEQUENCE [LARGE SCALE GENOMIC DNA]</scope>
    <source>
        <strain evidence="4">RSA 468</strain>
    </source>
</reference>
<feature type="region of interest" description="Disordered" evidence="1">
    <location>
        <begin position="117"/>
        <end position="137"/>
    </location>
</feature>
<feature type="non-terminal residue" evidence="3">
    <location>
        <position position="285"/>
    </location>
</feature>
<proteinExistence type="predicted"/>
<evidence type="ECO:0000256" key="1">
    <source>
        <dbReference type="SAM" id="MobiDB-lite"/>
    </source>
</evidence>
<gene>
    <name evidence="3" type="ORF">BJ085DRAFT_41034</name>
</gene>
<sequence length="285" mass="30883">MSTLRKIPRTPDAQATPRKAATSMSNTPTAKQAEFRHRFTVLFGTLTCFYIASQLLYFHFADRLPSLASLFLSPTPYTRPALTAAYYGSPPVPSPEPLDIAVTGTLRSPGPAWNAVHYTNTNNTTGGGGGDSGSAASSPTFAADRLGFDRVYLINLDDRPDRLHGTQAMLEHLGITGYERLSAVSRADMEAHPVYRHHITEDMNAGRLACWSSHMHIYRELDDIDMESDIVAQTEVALADLEGVAWDLFYLGQCGGQFGVMGDKLMSGTGIDTFEQSGAFPAAAG</sequence>
<name>A0A4P9ZJR0_9FUNG</name>
<keyword evidence="2" id="KW-0472">Membrane</keyword>
<feature type="transmembrane region" description="Helical" evidence="2">
    <location>
        <begin position="39"/>
        <end position="60"/>
    </location>
</feature>
<evidence type="ECO:0000313" key="3">
    <source>
        <dbReference type="EMBL" id="RKP33454.1"/>
    </source>
</evidence>
<feature type="region of interest" description="Disordered" evidence="1">
    <location>
        <begin position="1"/>
        <end position="29"/>
    </location>
</feature>
<organism evidence="3 4">
    <name type="scientific">Dimargaris cristalligena</name>
    <dbReference type="NCBI Taxonomy" id="215637"/>
    <lineage>
        <taxon>Eukaryota</taxon>
        <taxon>Fungi</taxon>
        <taxon>Fungi incertae sedis</taxon>
        <taxon>Zoopagomycota</taxon>
        <taxon>Kickxellomycotina</taxon>
        <taxon>Dimargaritomycetes</taxon>
        <taxon>Dimargaritales</taxon>
        <taxon>Dimargaritaceae</taxon>
        <taxon>Dimargaris</taxon>
    </lineage>
</organism>
<keyword evidence="4" id="KW-1185">Reference proteome</keyword>